<keyword evidence="2" id="KW-0378">Hydrolase</keyword>
<organism evidence="4 5">
    <name type="scientific">Colletotrichum sublineola</name>
    <name type="common">Sorghum anthracnose fungus</name>
    <dbReference type="NCBI Taxonomy" id="1173701"/>
    <lineage>
        <taxon>Eukaryota</taxon>
        <taxon>Fungi</taxon>
        <taxon>Dikarya</taxon>
        <taxon>Ascomycota</taxon>
        <taxon>Pezizomycotina</taxon>
        <taxon>Sordariomycetes</taxon>
        <taxon>Hypocreomycetidae</taxon>
        <taxon>Glomerellales</taxon>
        <taxon>Glomerellaceae</taxon>
        <taxon>Colletotrichum</taxon>
        <taxon>Colletotrichum graminicola species complex</taxon>
    </lineage>
</organism>
<dbReference type="InterPro" id="IPR024079">
    <property type="entry name" value="MetalloPept_cat_dom_sf"/>
</dbReference>
<dbReference type="eggNOG" id="KOG3714">
    <property type="taxonomic scope" value="Eukaryota"/>
</dbReference>
<keyword evidence="2" id="KW-0732">Signal</keyword>
<evidence type="ECO:0000313" key="5">
    <source>
        <dbReference type="Proteomes" id="UP000027238"/>
    </source>
</evidence>
<evidence type="ECO:0000256" key="1">
    <source>
        <dbReference type="PROSITE-ProRule" id="PRU01211"/>
    </source>
</evidence>
<dbReference type="SUPFAM" id="SSF55486">
    <property type="entry name" value="Metalloproteases ('zincins'), catalytic domain"/>
    <property type="match status" value="1"/>
</dbReference>
<feature type="binding site" evidence="1">
    <location>
        <position position="160"/>
    </location>
    <ligand>
        <name>Zn(2+)</name>
        <dbReference type="ChEBI" id="CHEBI:29105"/>
        <note>catalytic</note>
    </ligand>
</feature>
<dbReference type="Pfam" id="PF01400">
    <property type="entry name" value="Astacin"/>
    <property type="match status" value="1"/>
</dbReference>
<evidence type="ECO:0000313" key="4">
    <source>
        <dbReference type="EMBL" id="KDN65623.1"/>
    </source>
</evidence>
<dbReference type="OrthoDB" id="291007at2759"/>
<dbReference type="STRING" id="1173701.A0A066X8Z2"/>
<comment type="caution">
    <text evidence="1">Lacks conserved residue(s) required for the propagation of feature annotation.</text>
</comment>
<protein>
    <recommendedName>
        <fullName evidence="2">Metalloendopeptidase</fullName>
        <ecNumber evidence="2">3.4.24.-</ecNumber>
    </recommendedName>
</protein>
<keyword evidence="2" id="KW-0482">Metalloprotease</keyword>
<dbReference type="SMART" id="SM00235">
    <property type="entry name" value="ZnMc"/>
    <property type="match status" value="1"/>
</dbReference>
<keyword evidence="1 2" id="KW-0862">Zinc</keyword>
<dbReference type="PRINTS" id="PR00480">
    <property type="entry name" value="ASTACIN"/>
</dbReference>
<dbReference type="Gene3D" id="3.40.390.10">
    <property type="entry name" value="Collagenase (Catalytic Domain)"/>
    <property type="match status" value="1"/>
</dbReference>
<name>A0A066X8Z2_COLSU</name>
<comment type="cofactor">
    <cofactor evidence="1 2">
        <name>Zn(2+)</name>
        <dbReference type="ChEBI" id="CHEBI:29105"/>
    </cofactor>
    <text evidence="1 2">Binds 1 zinc ion per subunit.</text>
</comment>
<feature type="binding site" evidence="1">
    <location>
        <position position="154"/>
    </location>
    <ligand>
        <name>Zn(2+)</name>
        <dbReference type="ChEBI" id="CHEBI:29105"/>
        <note>catalytic</note>
    </ligand>
</feature>
<dbReference type="PROSITE" id="PS51864">
    <property type="entry name" value="ASTACIN"/>
    <property type="match status" value="1"/>
</dbReference>
<keyword evidence="5" id="KW-1185">Reference proteome</keyword>
<feature type="chain" id="PRO_5005103147" description="Metalloendopeptidase" evidence="2">
    <location>
        <begin position="23"/>
        <end position="466"/>
    </location>
</feature>
<dbReference type="PANTHER" id="PTHR10127:SF850">
    <property type="entry name" value="METALLOENDOPEPTIDASE"/>
    <property type="match status" value="1"/>
</dbReference>
<keyword evidence="1 2" id="KW-0479">Metal-binding</keyword>
<evidence type="ECO:0000256" key="2">
    <source>
        <dbReference type="RuleBase" id="RU361183"/>
    </source>
</evidence>
<dbReference type="Proteomes" id="UP000027238">
    <property type="component" value="Unassembled WGS sequence"/>
</dbReference>
<dbReference type="InterPro" id="IPR006026">
    <property type="entry name" value="Peptidase_Metallo"/>
</dbReference>
<comment type="caution">
    <text evidence="4">The sequence shown here is derived from an EMBL/GenBank/DDBJ whole genome shotgun (WGS) entry which is preliminary data.</text>
</comment>
<dbReference type="EMBL" id="JMSE01001018">
    <property type="protein sequence ID" value="KDN65623.1"/>
    <property type="molecule type" value="Genomic_DNA"/>
</dbReference>
<keyword evidence="2" id="KW-0645">Protease</keyword>
<gene>
    <name evidence="4" type="ORF">CSUB01_11267</name>
</gene>
<proteinExistence type="predicted"/>
<dbReference type="GO" id="GO:0008270">
    <property type="term" value="F:zinc ion binding"/>
    <property type="evidence" value="ECO:0007669"/>
    <property type="project" value="UniProtKB-UniRule"/>
</dbReference>
<sequence length="466" mass="52403">MASVTLKAAAAMAFALSRPVLAGVFPENILSASEFEAIPLEKRGSMEATSLWNNSEIPYILQELPHGVSNKIRDAMREWEQRSCIRFIPKKDQDAAWVNFKKMDQGCYSSHLGSPGKGEVVVNLDLPNAWELISNFGDFDSCADGHVPAHMLGHVIGLAHEHQRPDRDQYVRVYIDNIEPGWLDQYTIHQSANISLPFDYNSIMLYERDAYTRNGQSTMASWTDKKIDPWDTPTDNDFLAVNKAYGCADYFMRPIPACRAVAINTDENKSSYKFIIDKYTEQFMTNNNYTHVAAHQNCRSNTINQDTDNWGFTPVNGSGPDAQYHVTVDRCKMRFNRHASRYEVALCKGDNEGTCDIKCGLRRICPHDAQNNGIDSKAVDVVDDVLQRRAQTDDKITRIKGRLSSRQLEPSKMRAISFLGEQVAEFDTKATVESIQKTKSGAMRNAAITVMRKSVAARFPPPISPT</sequence>
<dbReference type="AlphaFoldDB" id="A0A066X8Z2"/>
<feature type="signal peptide" evidence="2">
    <location>
        <begin position="1"/>
        <end position="22"/>
    </location>
</feature>
<feature type="domain" description="Peptidase M12A" evidence="3">
    <location>
        <begin position="36"/>
        <end position="248"/>
    </location>
</feature>
<reference evidence="5" key="1">
    <citation type="journal article" date="2014" name="Genome Announc.">
        <title>Draft genome sequence of Colletotrichum sublineola, a destructive pathogen of cultivated sorghum.</title>
        <authorList>
            <person name="Baroncelli R."/>
            <person name="Sanz-Martin J.M."/>
            <person name="Rech G.E."/>
            <person name="Sukno S.A."/>
            <person name="Thon M.R."/>
        </authorList>
    </citation>
    <scope>NUCLEOTIDE SEQUENCE [LARGE SCALE GENOMIC DNA]</scope>
    <source>
        <strain evidence="5">TX430BB</strain>
    </source>
</reference>
<dbReference type="GO" id="GO:0004222">
    <property type="term" value="F:metalloendopeptidase activity"/>
    <property type="evidence" value="ECO:0007669"/>
    <property type="project" value="UniProtKB-UniRule"/>
</dbReference>
<dbReference type="InterPro" id="IPR001506">
    <property type="entry name" value="Peptidase_M12A"/>
</dbReference>
<feature type="binding site" evidence="1">
    <location>
        <position position="150"/>
    </location>
    <ligand>
        <name>Zn(2+)</name>
        <dbReference type="ChEBI" id="CHEBI:29105"/>
        <note>catalytic</note>
    </ligand>
</feature>
<accession>A0A066X8Z2</accession>
<dbReference type="HOGENOM" id="CLU_017286_3_0_1"/>
<dbReference type="EC" id="3.4.24.-" evidence="2"/>
<dbReference type="GO" id="GO:0006508">
    <property type="term" value="P:proteolysis"/>
    <property type="evidence" value="ECO:0007669"/>
    <property type="project" value="UniProtKB-KW"/>
</dbReference>
<evidence type="ECO:0000259" key="3">
    <source>
        <dbReference type="PROSITE" id="PS51864"/>
    </source>
</evidence>
<dbReference type="PANTHER" id="PTHR10127">
    <property type="entry name" value="DISCOIDIN, CUB, EGF, LAMININ , AND ZINC METALLOPROTEASE DOMAIN CONTAINING"/>
    <property type="match status" value="1"/>
</dbReference>